<dbReference type="Proteomes" id="UP000183986">
    <property type="component" value="Unassembled WGS sequence"/>
</dbReference>
<dbReference type="RefSeq" id="WP_072675853.1">
    <property type="nucleotide sequence ID" value="NZ_MPKY01000001.1"/>
</dbReference>
<proteinExistence type="predicted"/>
<comment type="caution">
    <text evidence="1">The sequence shown here is derived from an EMBL/GenBank/DDBJ whole genome shotgun (WGS) entry which is preliminary data.</text>
</comment>
<gene>
    <name evidence="1" type="ORF">BEE62_00620</name>
</gene>
<dbReference type="OrthoDB" id="5947241at2"/>
<accession>A0A1M2UTS5</accession>
<evidence type="ECO:0000313" key="1">
    <source>
        <dbReference type="EMBL" id="OJS98728.1"/>
    </source>
</evidence>
<protein>
    <submittedName>
        <fullName evidence="1">Uncharacterized protein</fullName>
    </submittedName>
</protein>
<name>A0A1M2UTS5_MARNT</name>
<dbReference type="AlphaFoldDB" id="A0A1M2UTS5"/>
<keyword evidence="2" id="KW-1185">Reference proteome</keyword>
<sequence>MKKLILKLNDRTPETLSMKRLGQYITHLSDMLGEVEHVHFDSVSKGSAMLNVDIEELHYQKVLTHVREVPNGMGTKKQLSAHRSLRQLMDEDGTGGAILNDADTQILSFRKRPDDEKPLVVNKSGSVQGRLYRVGGKDDTIPVSLEGANGETLRCEASIDIAQGLSSLLFKQVRVSGQGTWERLPEGGWRLKKLKIESYQELDTAKVGDVVGRLQSIGGLKWADMEDPHGVARDLRG</sequence>
<organism evidence="1 2">
    <name type="scientific">Marinobacter nauticus</name>
    <name type="common">Marinobacter hydrocarbonoclasticus</name>
    <name type="synonym">Marinobacter aquaeolei</name>
    <dbReference type="NCBI Taxonomy" id="2743"/>
    <lineage>
        <taxon>Bacteria</taxon>
        <taxon>Pseudomonadati</taxon>
        <taxon>Pseudomonadota</taxon>
        <taxon>Gammaproteobacteria</taxon>
        <taxon>Pseudomonadales</taxon>
        <taxon>Marinobacteraceae</taxon>
        <taxon>Marinobacter</taxon>
    </lineage>
</organism>
<reference evidence="1" key="1">
    <citation type="submission" date="2016-11" db="EMBL/GenBank/DDBJ databases">
        <title>Draft Genome Sequence of Marinobacter hydrocarbonoclasticus strain STW2, a polyaromatic aromatic hydrocarbon degrading and denitrifying bacterium from rhizosphere of Seagrass Enhalus acodoides.</title>
        <authorList>
            <person name="Ling J."/>
            <person name="Dong J."/>
        </authorList>
    </citation>
    <scope>NUCLEOTIDE SEQUENCE [LARGE SCALE GENOMIC DNA]</scope>
    <source>
        <strain evidence="1">STW2</strain>
    </source>
</reference>
<dbReference type="EMBL" id="MPKY01000001">
    <property type="protein sequence ID" value="OJS98728.1"/>
    <property type="molecule type" value="Genomic_DNA"/>
</dbReference>
<evidence type="ECO:0000313" key="2">
    <source>
        <dbReference type="Proteomes" id="UP000183986"/>
    </source>
</evidence>